<dbReference type="Proteomes" id="UP000225277">
    <property type="component" value="Unassembled WGS sequence"/>
</dbReference>
<reference evidence="2 3" key="1">
    <citation type="submission" date="2016-03" db="EMBL/GenBank/DDBJ databases">
        <authorList>
            <person name="Ploux O."/>
        </authorList>
    </citation>
    <scope>NUCLEOTIDE SEQUENCE [LARGE SCALE GENOMIC DNA]</scope>
    <source>
        <strain evidence="2 3">URUG2</strain>
    </source>
</reference>
<keyword evidence="3" id="KW-1185">Reference proteome</keyword>
<evidence type="ECO:0000256" key="1">
    <source>
        <dbReference type="SAM" id="MobiDB-lite"/>
    </source>
</evidence>
<sequence>MEVSPPCQPGRPNTPAKGASSSIPPPRLSTKRDVMDASHLYSPGLTIDRFLSFRTSSNMDTGAPLFALVTLLTWT</sequence>
<feature type="region of interest" description="Disordered" evidence="1">
    <location>
        <begin position="1"/>
        <end position="33"/>
    </location>
</feature>
<dbReference type="EMBL" id="FJUY01000003">
    <property type="protein sequence ID" value="CZT16856.1"/>
    <property type="molecule type" value="Genomic_DNA"/>
</dbReference>
<evidence type="ECO:0000313" key="2">
    <source>
        <dbReference type="EMBL" id="CZT16856.1"/>
    </source>
</evidence>
<protein>
    <submittedName>
        <fullName evidence="2">Uncharacterized protein</fullName>
    </submittedName>
</protein>
<proteinExistence type="predicted"/>
<evidence type="ECO:0000313" key="3">
    <source>
        <dbReference type="Proteomes" id="UP000225277"/>
    </source>
</evidence>
<dbReference type="GeneID" id="35597904"/>
<gene>
    <name evidence="2" type="ORF">RCC_02691</name>
</gene>
<accession>A0A2D3V007</accession>
<organism evidence="2 3">
    <name type="scientific">Ramularia collo-cygni</name>
    <dbReference type="NCBI Taxonomy" id="112498"/>
    <lineage>
        <taxon>Eukaryota</taxon>
        <taxon>Fungi</taxon>
        <taxon>Dikarya</taxon>
        <taxon>Ascomycota</taxon>
        <taxon>Pezizomycotina</taxon>
        <taxon>Dothideomycetes</taxon>
        <taxon>Dothideomycetidae</taxon>
        <taxon>Mycosphaerellales</taxon>
        <taxon>Mycosphaerellaceae</taxon>
        <taxon>Ramularia</taxon>
    </lineage>
</organism>
<name>A0A2D3V007_9PEZI</name>
<dbReference type="AlphaFoldDB" id="A0A2D3V007"/>
<dbReference type="RefSeq" id="XP_023623749.1">
    <property type="nucleotide sequence ID" value="XM_023767981.1"/>
</dbReference>